<dbReference type="AlphaFoldDB" id="A0A8S1QM08"/>
<protein>
    <submittedName>
        <fullName evidence="1">Uncharacterized protein</fullName>
    </submittedName>
</protein>
<evidence type="ECO:0000313" key="1">
    <source>
        <dbReference type="EMBL" id="CAD8117038.1"/>
    </source>
</evidence>
<sequence>MVPIAFQKSKIRVQSYLIIHQSQQSDSSQVNQIEKQNESVDISNQSYYSDINAKHTILRWIYKVFDNKNESNIYSIL</sequence>
<comment type="caution">
    <text evidence="1">The sequence shown here is derived from an EMBL/GenBank/DDBJ whole genome shotgun (WGS) entry which is preliminary data.</text>
</comment>
<evidence type="ECO:0000313" key="2">
    <source>
        <dbReference type="Proteomes" id="UP000688137"/>
    </source>
</evidence>
<organism evidence="1 2">
    <name type="scientific">Paramecium primaurelia</name>
    <dbReference type="NCBI Taxonomy" id="5886"/>
    <lineage>
        <taxon>Eukaryota</taxon>
        <taxon>Sar</taxon>
        <taxon>Alveolata</taxon>
        <taxon>Ciliophora</taxon>
        <taxon>Intramacronucleata</taxon>
        <taxon>Oligohymenophorea</taxon>
        <taxon>Peniculida</taxon>
        <taxon>Parameciidae</taxon>
        <taxon>Paramecium</taxon>
    </lineage>
</organism>
<keyword evidence="2" id="KW-1185">Reference proteome</keyword>
<name>A0A8S1QM08_PARPR</name>
<dbReference type="EMBL" id="CAJJDM010000196">
    <property type="protein sequence ID" value="CAD8117038.1"/>
    <property type="molecule type" value="Genomic_DNA"/>
</dbReference>
<accession>A0A8S1QM08</accession>
<dbReference type="Proteomes" id="UP000688137">
    <property type="component" value="Unassembled WGS sequence"/>
</dbReference>
<reference evidence="1" key="1">
    <citation type="submission" date="2021-01" db="EMBL/GenBank/DDBJ databases">
        <authorList>
            <consortium name="Genoscope - CEA"/>
            <person name="William W."/>
        </authorList>
    </citation>
    <scope>NUCLEOTIDE SEQUENCE</scope>
</reference>
<gene>
    <name evidence="1" type="ORF">PPRIM_AZ9-3.1.T1870001</name>
</gene>
<proteinExistence type="predicted"/>